<evidence type="ECO:0000259" key="1">
    <source>
        <dbReference type="SMART" id="SM00065"/>
    </source>
</evidence>
<dbReference type="Gene3D" id="3.30.450.40">
    <property type="match status" value="1"/>
</dbReference>
<comment type="caution">
    <text evidence="2">The sequence shown here is derived from an EMBL/GenBank/DDBJ whole genome shotgun (WGS) entry which is preliminary data.</text>
</comment>
<keyword evidence="3" id="KW-1185">Reference proteome</keyword>
<dbReference type="Gene3D" id="2.30.110.10">
    <property type="entry name" value="Electron Transport, Fmn-binding Protein, Chain A"/>
    <property type="match status" value="1"/>
</dbReference>
<sequence length="446" mass="47556">MTLPLATLDGCFEGVVPSIVCTLAADGTPNVSYLSHVARLGEAQVALSNQFFSKTAANLRSIPRAALLVVDPTDSAQYRLDILYRGSREDGPAFARMAADLRATSAQLGVTDVMRLRAVDIFDVLAVRQVRGGRVATAPERPAGQGLVRALAVTEALTRATELAGVVDAVLDALAAAFGHEATLVLLHDPGRGCLVALGSRGYGASGIGAEVPLGEGLAGLAAQDRRLLRVGDASRLRRYGAAIEASAELEARTRSVALPRLPEAMSQVAVPMEVQGRLLGVLFLESTRRMAFGAEDGLALSLVARQLGTAIALAEAESGEAAAAGPQGSTPPVTDRPVQVTHHAQDDSVFIEHEYLVKGVAGRLLIWMLHAYQAGGRVDFTNREIRAEGALRLPELKDNLETRLLLLQRRLEEKRAPVRLLRPARGRIRLEVQGRLVVTSHRRGT</sequence>
<dbReference type="SUPFAM" id="SSF55781">
    <property type="entry name" value="GAF domain-like"/>
    <property type="match status" value="1"/>
</dbReference>
<evidence type="ECO:0000313" key="2">
    <source>
        <dbReference type="EMBL" id="MBL6455787.1"/>
    </source>
</evidence>
<dbReference type="PANTHER" id="PTHR40660:SF1">
    <property type="entry name" value="5'-PHOSPHATE OXIDASE PUTATIVE DOMAIN-CONTAINING PROTEIN-RELATED"/>
    <property type="match status" value="1"/>
</dbReference>
<dbReference type="Pfam" id="PF13185">
    <property type="entry name" value="GAF_2"/>
    <property type="match status" value="1"/>
</dbReference>
<proteinExistence type="predicted"/>
<dbReference type="InterPro" id="IPR011576">
    <property type="entry name" value="Pyridox_Oxase_N"/>
</dbReference>
<dbReference type="RefSeq" id="WP_202825510.1">
    <property type="nucleotide sequence ID" value="NZ_JAEUXJ010000003.1"/>
</dbReference>
<organism evidence="2 3">
    <name type="scientific">Belnapia mucosa</name>
    <dbReference type="NCBI Taxonomy" id="2804532"/>
    <lineage>
        <taxon>Bacteria</taxon>
        <taxon>Pseudomonadati</taxon>
        <taxon>Pseudomonadota</taxon>
        <taxon>Alphaproteobacteria</taxon>
        <taxon>Acetobacterales</taxon>
        <taxon>Roseomonadaceae</taxon>
        <taxon>Belnapia</taxon>
    </lineage>
</organism>
<reference evidence="2 3" key="1">
    <citation type="submission" date="2021-01" db="EMBL/GenBank/DDBJ databases">
        <title>Belnapia mucosa sp. nov. and Belnapia arida sp. nov., isolated from the Tabernas Desert (Almeria, Spain).</title>
        <authorList>
            <person name="Molina-Menor E."/>
            <person name="Vidal-Verdu A."/>
            <person name="Calonge A."/>
            <person name="Satari L."/>
            <person name="Pereto Magraner J."/>
            <person name="Porcar Miralles M."/>
        </authorList>
    </citation>
    <scope>NUCLEOTIDE SEQUENCE [LARGE SCALE GENOMIC DNA]</scope>
    <source>
        <strain evidence="2 3">T6</strain>
    </source>
</reference>
<feature type="domain" description="GAF" evidence="1">
    <location>
        <begin position="162"/>
        <end position="322"/>
    </location>
</feature>
<name>A0ABS1V2J3_9PROT</name>
<accession>A0ABS1V2J3</accession>
<dbReference type="Proteomes" id="UP000606490">
    <property type="component" value="Unassembled WGS sequence"/>
</dbReference>
<evidence type="ECO:0000313" key="3">
    <source>
        <dbReference type="Proteomes" id="UP000606490"/>
    </source>
</evidence>
<dbReference type="EMBL" id="JAEUXJ010000003">
    <property type="protein sequence ID" value="MBL6455787.1"/>
    <property type="molecule type" value="Genomic_DNA"/>
</dbReference>
<dbReference type="SUPFAM" id="SSF50475">
    <property type="entry name" value="FMN-binding split barrel"/>
    <property type="match status" value="1"/>
</dbReference>
<dbReference type="PANTHER" id="PTHR40660">
    <property type="entry name" value="5'-PHOSPHATE OXIDASE PUTATIVE DOMAIN-CONTAINING PROTEIN-RELATED"/>
    <property type="match status" value="1"/>
</dbReference>
<dbReference type="InterPro" id="IPR003018">
    <property type="entry name" value="GAF"/>
</dbReference>
<dbReference type="InterPro" id="IPR029016">
    <property type="entry name" value="GAF-like_dom_sf"/>
</dbReference>
<dbReference type="SMART" id="SM00065">
    <property type="entry name" value="GAF"/>
    <property type="match status" value="1"/>
</dbReference>
<dbReference type="Pfam" id="PF01243">
    <property type="entry name" value="PNPOx_N"/>
    <property type="match status" value="1"/>
</dbReference>
<protein>
    <submittedName>
        <fullName evidence="2">GAF domain-containing protein</fullName>
    </submittedName>
</protein>
<gene>
    <name evidence="2" type="ORF">JMJ55_10665</name>
</gene>
<dbReference type="InterPro" id="IPR012349">
    <property type="entry name" value="Split_barrel_FMN-bd"/>
</dbReference>